<dbReference type="PANTHER" id="PTHR32472">
    <property type="entry name" value="DNA REPAIR PROTEIN RADA"/>
    <property type="match status" value="1"/>
</dbReference>
<feature type="compositionally biased region" description="Low complexity" evidence="1">
    <location>
        <begin position="1"/>
        <end position="16"/>
    </location>
</feature>
<keyword evidence="4" id="KW-1185">Reference proteome</keyword>
<evidence type="ECO:0000259" key="2">
    <source>
        <dbReference type="Pfam" id="PF25895"/>
    </source>
</evidence>
<dbReference type="SUPFAM" id="SSF52200">
    <property type="entry name" value="Toll/Interleukin receptor TIR domain"/>
    <property type="match status" value="1"/>
</dbReference>
<dbReference type="InterPro" id="IPR035897">
    <property type="entry name" value="Toll_tir_struct_dom_sf"/>
</dbReference>
<organism evidence="3 4">
    <name type="scientific">Urochloa decumbens</name>
    <dbReference type="NCBI Taxonomy" id="240449"/>
    <lineage>
        <taxon>Eukaryota</taxon>
        <taxon>Viridiplantae</taxon>
        <taxon>Streptophyta</taxon>
        <taxon>Embryophyta</taxon>
        <taxon>Tracheophyta</taxon>
        <taxon>Spermatophyta</taxon>
        <taxon>Magnoliopsida</taxon>
        <taxon>Liliopsida</taxon>
        <taxon>Poales</taxon>
        <taxon>Poaceae</taxon>
        <taxon>PACMAD clade</taxon>
        <taxon>Panicoideae</taxon>
        <taxon>Panicodae</taxon>
        <taxon>Paniceae</taxon>
        <taxon>Melinidinae</taxon>
        <taxon>Urochloa</taxon>
    </lineage>
</organism>
<dbReference type="Proteomes" id="UP001497457">
    <property type="component" value="Chromosome 21rd"/>
</dbReference>
<name>A0ABC9ALG7_9POAL</name>
<dbReference type="AlphaFoldDB" id="A0ABC9ALG7"/>
<evidence type="ECO:0000313" key="3">
    <source>
        <dbReference type="EMBL" id="CAL4980546.1"/>
    </source>
</evidence>
<dbReference type="Pfam" id="PF25895">
    <property type="entry name" value="WHD_plant_disease"/>
    <property type="match status" value="1"/>
</dbReference>
<evidence type="ECO:0000313" key="4">
    <source>
        <dbReference type="Proteomes" id="UP001497457"/>
    </source>
</evidence>
<evidence type="ECO:0000256" key="1">
    <source>
        <dbReference type="SAM" id="MobiDB-lite"/>
    </source>
</evidence>
<proteinExistence type="predicted"/>
<feature type="region of interest" description="Disordered" evidence="1">
    <location>
        <begin position="1"/>
        <end position="29"/>
    </location>
</feature>
<dbReference type="InterPro" id="IPR027417">
    <property type="entry name" value="P-loop_NTPase"/>
</dbReference>
<dbReference type="SUPFAM" id="SSF52540">
    <property type="entry name" value="P-loop containing nucleoside triphosphate hydrolases"/>
    <property type="match status" value="1"/>
</dbReference>
<dbReference type="InterPro" id="IPR058874">
    <property type="entry name" value="WHD_plant"/>
</dbReference>
<feature type="domain" description="Plant disease resistance WDH" evidence="2">
    <location>
        <begin position="541"/>
        <end position="655"/>
    </location>
</feature>
<protein>
    <recommendedName>
        <fullName evidence="2">Plant disease resistance WDH domain-containing protein</fullName>
    </recommendedName>
</protein>
<reference evidence="3" key="1">
    <citation type="submission" date="2024-10" db="EMBL/GenBank/DDBJ databases">
        <authorList>
            <person name="Ryan C."/>
        </authorList>
    </citation>
    <scope>NUCLEOTIDE SEQUENCE [LARGE SCALE GENOMIC DNA]</scope>
</reference>
<dbReference type="EMBL" id="OZ075131">
    <property type="protein sequence ID" value="CAL4980546.1"/>
    <property type="molecule type" value="Genomic_DNA"/>
</dbReference>
<gene>
    <name evidence="3" type="ORF">URODEC1_LOCUS55708</name>
</gene>
<sequence>MAAAASSSSSGGARGIIIREPEEEARRTATPWNSLAVDGEEEESEAAAAAMARECDVYVGHGGDARRLAAWLRAELELLGVPCVAWDRRLCADAPSHAAARAAMDSAAAGVLLVTPATPSNPYALDEARAFLSRGALLPVFVGGARRGELAAAAAAASDGDRPWMAYDGAEEQWREAVEGIARVQPAVEVGGAGDLRERVLDVLGIVGALLGRRAVAPAVAAWRAEAALEIPFPRNADFVGRVNELLDLESMLLLRGGAAARTGARDDKGKMPVRAPAGSGAAGEFLDGVVCIAGASGAGKTELAVEFAHRHAHEYKKVLWVHGEARYLRQSYLKLADRLGVAVGDTLLVPSSNGPSTTTTNAKSLYDIEGDAIAKINKELARDIPYLLVIDNLESDKDWWDGRAAGRDLLPRGCRRTRVLVTTRLAAGVHGVRTLTLGHLDDANAMRLMTKGGTLSSDGDTAAVLREIQETVAGATLGLALVGGILSEVNVGAAELRRAIRRAPHRAPAWEETDDAALRDNPGLVGLLDACFALMGRDGGAAAFRVLEASSFFAPAAPVPAATLVDAAAAAAGAGAEAATATTWGRFKRSVTKLPCASSPPRLAGGGGGGGAEEDALDRLMRLGIARRSTREGCVSVHGVFRLFARKAGGSGRAARAAVAAIAAAAAAATPIADDEHTWAACLSLFRFESPEPAAELMPPELGRFVATSVIPLAARCVAGYSAYAAALELLREATDGVFEAEERYIGQQSRRSSGGGGCGYGVEVDPRVYRELARVRAELLVMRARVMLRAGEHDVAEDHCRSAIGILEVVRGDWHPDTMAVRAFLEQDVTVHKTMEDVSEPVRV</sequence>
<accession>A0ABC9ALG7</accession>
<feature type="compositionally biased region" description="Basic and acidic residues" evidence="1">
    <location>
        <begin position="17"/>
        <end position="27"/>
    </location>
</feature>
<dbReference type="PANTHER" id="PTHR32472:SF18">
    <property type="entry name" value="OS11G0576100 PROTEIN"/>
    <property type="match status" value="1"/>
</dbReference>
<dbReference type="Gene3D" id="3.40.50.300">
    <property type="entry name" value="P-loop containing nucleotide triphosphate hydrolases"/>
    <property type="match status" value="1"/>
</dbReference>